<comment type="caution">
    <text evidence="10">The sequence shown here is derived from an EMBL/GenBank/DDBJ whole genome shotgun (WGS) entry which is preliminary data.</text>
</comment>
<evidence type="ECO:0000313" key="10">
    <source>
        <dbReference type="EMBL" id="CAF1539857.1"/>
    </source>
</evidence>
<evidence type="ECO:0000256" key="7">
    <source>
        <dbReference type="ARBA" id="ARBA00023224"/>
    </source>
</evidence>
<protein>
    <recommendedName>
        <fullName evidence="9">G-protein coupled receptors family 1 profile domain-containing protein</fullName>
    </recommendedName>
</protein>
<feature type="domain" description="G-protein coupled receptors family 1 profile" evidence="9">
    <location>
        <begin position="1"/>
        <end position="254"/>
    </location>
</feature>
<keyword evidence="6" id="KW-0675">Receptor</keyword>
<accession>A0A815W821</accession>
<evidence type="ECO:0000259" key="9">
    <source>
        <dbReference type="PROSITE" id="PS50262"/>
    </source>
</evidence>
<dbReference type="Proteomes" id="UP000663828">
    <property type="component" value="Unassembled WGS sequence"/>
</dbReference>
<dbReference type="PANTHER" id="PTHR24243">
    <property type="entry name" value="G-PROTEIN COUPLED RECEPTOR"/>
    <property type="match status" value="1"/>
</dbReference>
<keyword evidence="3 8" id="KW-1133">Transmembrane helix</keyword>
<dbReference type="GO" id="GO:0004930">
    <property type="term" value="F:G protein-coupled receptor activity"/>
    <property type="evidence" value="ECO:0007669"/>
    <property type="project" value="UniProtKB-KW"/>
</dbReference>
<dbReference type="InterPro" id="IPR000276">
    <property type="entry name" value="GPCR_Rhodpsn"/>
</dbReference>
<evidence type="ECO:0000256" key="1">
    <source>
        <dbReference type="ARBA" id="ARBA00004141"/>
    </source>
</evidence>
<dbReference type="Gene3D" id="1.20.1070.10">
    <property type="entry name" value="Rhodopsin 7-helix transmembrane proteins"/>
    <property type="match status" value="1"/>
</dbReference>
<evidence type="ECO:0000256" key="5">
    <source>
        <dbReference type="ARBA" id="ARBA00023136"/>
    </source>
</evidence>
<name>A0A815W821_ADIRI</name>
<organism evidence="10 11">
    <name type="scientific">Adineta ricciae</name>
    <name type="common">Rotifer</name>
    <dbReference type="NCBI Taxonomy" id="249248"/>
    <lineage>
        <taxon>Eukaryota</taxon>
        <taxon>Metazoa</taxon>
        <taxon>Spiralia</taxon>
        <taxon>Gnathifera</taxon>
        <taxon>Rotifera</taxon>
        <taxon>Eurotatoria</taxon>
        <taxon>Bdelloidea</taxon>
        <taxon>Adinetida</taxon>
        <taxon>Adinetidae</taxon>
        <taxon>Adineta</taxon>
    </lineage>
</organism>
<keyword evidence="11" id="KW-1185">Reference proteome</keyword>
<gene>
    <name evidence="10" type="ORF">XAT740_LOCUS42099</name>
</gene>
<reference evidence="10" key="1">
    <citation type="submission" date="2021-02" db="EMBL/GenBank/DDBJ databases">
        <authorList>
            <person name="Nowell W R."/>
        </authorList>
    </citation>
    <scope>NUCLEOTIDE SEQUENCE</scope>
</reference>
<keyword evidence="4" id="KW-0297">G-protein coupled receptor</keyword>
<dbReference type="EMBL" id="CAJNOR010005006">
    <property type="protein sequence ID" value="CAF1539857.1"/>
    <property type="molecule type" value="Genomic_DNA"/>
</dbReference>
<dbReference type="PROSITE" id="PS50262">
    <property type="entry name" value="G_PROTEIN_RECEP_F1_2"/>
    <property type="match status" value="1"/>
</dbReference>
<keyword evidence="5 8" id="KW-0472">Membrane</keyword>
<dbReference type="GO" id="GO:0005886">
    <property type="term" value="C:plasma membrane"/>
    <property type="evidence" value="ECO:0007669"/>
    <property type="project" value="TreeGrafter"/>
</dbReference>
<feature type="transmembrane region" description="Helical" evidence="8">
    <location>
        <begin position="69"/>
        <end position="88"/>
    </location>
</feature>
<feature type="transmembrane region" description="Helical" evidence="8">
    <location>
        <begin position="12"/>
        <end position="32"/>
    </location>
</feature>
<evidence type="ECO:0000256" key="2">
    <source>
        <dbReference type="ARBA" id="ARBA00022692"/>
    </source>
</evidence>
<dbReference type="AlphaFoldDB" id="A0A815W821"/>
<proteinExistence type="predicted"/>
<feature type="transmembrane region" description="Helical" evidence="8">
    <location>
        <begin position="127"/>
        <end position="149"/>
    </location>
</feature>
<sequence>MVIEHLPYSFHVDFIVLHTSICKTTIFLIYFTNHLSNVVLTLASIDRFILIYCPSHSKRYCNIERAKQCVIIVVIILFLANGHLFFGYEKILLNDKQFNEFYDCNIRRENHLYRTLFRIYDSYVESVFFVIVPFIIMFICSILIILQIFETRKTIRYNAKGKFYYYTFCTSETIRQTVKKTFQEQRTTRLRDKDIQLCCMLLGTTFAFLVLCLPTEINDILLYTDREHSCTNWFRKVFLILLQQIYYAGHLYIYTLTGQLFRRHLFAILFRENQTKEQENRSFPARLLGNIRSKYQRYTSHSNLPDQTDGSKASFTTTSFVKTSTHRLPTRTIQSSDVYTTNDPSQRLLSDSKYTFGLY</sequence>
<keyword evidence="7" id="KW-0807">Transducer</keyword>
<dbReference type="PANTHER" id="PTHR24243:SF230">
    <property type="entry name" value="G-PROTEIN COUPLED RECEPTORS FAMILY 1 PROFILE DOMAIN-CONTAINING PROTEIN"/>
    <property type="match status" value="1"/>
</dbReference>
<dbReference type="InterPro" id="IPR017452">
    <property type="entry name" value="GPCR_Rhodpsn_7TM"/>
</dbReference>
<dbReference type="Pfam" id="PF00001">
    <property type="entry name" value="7tm_1"/>
    <property type="match status" value="1"/>
</dbReference>
<evidence type="ECO:0000256" key="3">
    <source>
        <dbReference type="ARBA" id="ARBA00022989"/>
    </source>
</evidence>
<evidence type="ECO:0000256" key="4">
    <source>
        <dbReference type="ARBA" id="ARBA00023040"/>
    </source>
</evidence>
<dbReference type="SUPFAM" id="SSF81321">
    <property type="entry name" value="Family A G protein-coupled receptor-like"/>
    <property type="match status" value="1"/>
</dbReference>
<evidence type="ECO:0000256" key="8">
    <source>
        <dbReference type="SAM" id="Phobius"/>
    </source>
</evidence>
<comment type="subcellular location">
    <subcellularLocation>
        <location evidence="1">Membrane</location>
        <topology evidence="1">Multi-pass membrane protein</topology>
    </subcellularLocation>
</comment>
<feature type="transmembrane region" description="Helical" evidence="8">
    <location>
        <begin position="237"/>
        <end position="256"/>
    </location>
</feature>
<keyword evidence="2 8" id="KW-0812">Transmembrane</keyword>
<feature type="transmembrane region" description="Helical" evidence="8">
    <location>
        <begin position="195"/>
        <end position="217"/>
    </location>
</feature>
<evidence type="ECO:0000256" key="6">
    <source>
        <dbReference type="ARBA" id="ARBA00023170"/>
    </source>
</evidence>
<evidence type="ECO:0000313" key="11">
    <source>
        <dbReference type="Proteomes" id="UP000663828"/>
    </source>
</evidence>